<feature type="domain" description="Tetrapyrrole methylase" evidence="8">
    <location>
        <begin position="4"/>
        <end position="216"/>
    </location>
</feature>
<dbReference type="InterPro" id="IPR012382">
    <property type="entry name" value="CobI/CbiL"/>
</dbReference>
<evidence type="ECO:0000313" key="9">
    <source>
        <dbReference type="EMBL" id="SEU16237.1"/>
    </source>
</evidence>
<dbReference type="STRING" id="460384.SAMN05216313_13926"/>
<dbReference type="GO" id="GO:0030788">
    <property type="term" value="F:precorrin-2 C20-methyltransferase activity"/>
    <property type="evidence" value="ECO:0007669"/>
    <property type="project" value="InterPro"/>
</dbReference>
<dbReference type="CDD" id="cd11645">
    <property type="entry name" value="Precorrin_2_C20_MT"/>
    <property type="match status" value="1"/>
</dbReference>
<accession>A0A1I0K153</accession>
<evidence type="ECO:0000256" key="4">
    <source>
        <dbReference type="ARBA" id="ARBA00022603"/>
    </source>
</evidence>
<name>A0A1I0K153_9FIRM</name>
<evidence type="ECO:0000256" key="6">
    <source>
        <dbReference type="ARBA" id="ARBA00022691"/>
    </source>
</evidence>
<keyword evidence="4 9" id="KW-0489">Methyltransferase</keyword>
<dbReference type="PANTHER" id="PTHR43467">
    <property type="entry name" value="COBALT-PRECORRIN-2 C(20)-METHYLTRANSFERASE"/>
    <property type="match status" value="1"/>
</dbReference>
<dbReference type="SUPFAM" id="SSF53790">
    <property type="entry name" value="Tetrapyrrole methylase"/>
    <property type="match status" value="1"/>
</dbReference>
<dbReference type="GO" id="GO:0009236">
    <property type="term" value="P:cobalamin biosynthetic process"/>
    <property type="evidence" value="ECO:0007669"/>
    <property type="project" value="UniProtKB-UniRule"/>
</dbReference>
<dbReference type="UniPathway" id="UPA00148"/>
<dbReference type="Pfam" id="PF00590">
    <property type="entry name" value="TP_methylase"/>
    <property type="match status" value="1"/>
</dbReference>
<dbReference type="NCBIfam" id="TIGR01467">
    <property type="entry name" value="cobI_cbiL"/>
    <property type="match status" value="1"/>
</dbReference>
<comment type="similarity">
    <text evidence="2 7">Belongs to the precorrin methyltransferase family.</text>
</comment>
<evidence type="ECO:0000256" key="7">
    <source>
        <dbReference type="PIRNR" id="PIRNR036427"/>
    </source>
</evidence>
<dbReference type="InterPro" id="IPR000878">
    <property type="entry name" value="4pyrrol_Mease"/>
</dbReference>
<sequence>MGILYGIGVGPGDPELLTMKAHRILHQADVIFCPEKEAGAGSFAFDIIEELVKEAKAEIVNLVYPMHYHGEKLQTMWEMNAGVIAGYLEGDRTGAFITLGDPAVYSTFMYTLPYIERRGVTVEVVPGVPSFCAVADSMKMPLAAWSEDLLVMPVGRKGGGDLGEILRQHDNVVFMKPSANQEALVRAIRENGLEDSFVLVTKSGTGEERLITDFEELEQYDIPYLSTVIVKNPRKRGK</sequence>
<dbReference type="Gene3D" id="3.30.950.10">
    <property type="entry name" value="Methyltransferase, Cobalt-precorrin-4 Transmethylase, Domain 2"/>
    <property type="match status" value="1"/>
</dbReference>
<keyword evidence="3" id="KW-0169">Cobalamin biosynthesis</keyword>
<proteinExistence type="inferred from homology"/>
<dbReference type="InterPro" id="IPR006364">
    <property type="entry name" value="CobI/CbiL/CobIJ_dom"/>
</dbReference>
<dbReference type="InterPro" id="IPR035996">
    <property type="entry name" value="4pyrrol_Methylase_sf"/>
</dbReference>
<comment type="pathway">
    <text evidence="1">Cofactor biosynthesis; adenosylcobalamin biosynthesis.</text>
</comment>
<keyword evidence="5 9" id="KW-0808">Transferase</keyword>
<reference evidence="10" key="1">
    <citation type="submission" date="2016-10" db="EMBL/GenBank/DDBJ databases">
        <authorList>
            <person name="Varghese N."/>
            <person name="Submissions S."/>
        </authorList>
    </citation>
    <scope>NUCLEOTIDE SEQUENCE [LARGE SCALE GENOMIC DNA]</scope>
    <source>
        <strain evidence="10">NLAE-zl-G277</strain>
    </source>
</reference>
<dbReference type="GO" id="GO:0032259">
    <property type="term" value="P:methylation"/>
    <property type="evidence" value="ECO:0007669"/>
    <property type="project" value="UniProtKB-KW"/>
</dbReference>
<evidence type="ECO:0000256" key="1">
    <source>
        <dbReference type="ARBA" id="ARBA00004953"/>
    </source>
</evidence>
<dbReference type="PANTHER" id="PTHR43467:SF2">
    <property type="entry name" value="COBALT-PRECORRIN-2 C(20)-METHYLTRANSFERASE"/>
    <property type="match status" value="1"/>
</dbReference>
<evidence type="ECO:0000256" key="2">
    <source>
        <dbReference type="ARBA" id="ARBA00005879"/>
    </source>
</evidence>
<dbReference type="Gene3D" id="3.40.1010.10">
    <property type="entry name" value="Cobalt-precorrin-4 Transmethylase, Domain 1"/>
    <property type="match status" value="1"/>
</dbReference>
<evidence type="ECO:0000256" key="5">
    <source>
        <dbReference type="ARBA" id="ARBA00022679"/>
    </source>
</evidence>
<dbReference type="RefSeq" id="WP_092370465.1">
    <property type="nucleotide sequence ID" value="NZ_DAINWJ010000020.1"/>
</dbReference>
<dbReference type="EMBL" id="FOIM01000039">
    <property type="protein sequence ID" value="SEU16237.1"/>
    <property type="molecule type" value="Genomic_DNA"/>
</dbReference>
<keyword evidence="6" id="KW-0949">S-adenosyl-L-methionine</keyword>
<dbReference type="InterPro" id="IPR014777">
    <property type="entry name" value="4pyrrole_Mease_sub1"/>
</dbReference>
<dbReference type="AlphaFoldDB" id="A0A1I0K153"/>
<evidence type="ECO:0000313" key="10">
    <source>
        <dbReference type="Proteomes" id="UP000198508"/>
    </source>
</evidence>
<organism evidence="9 10">
    <name type="scientific">Enterocloster lavalensis</name>
    <dbReference type="NCBI Taxonomy" id="460384"/>
    <lineage>
        <taxon>Bacteria</taxon>
        <taxon>Bacillati</taxon>
        <taxon>Bacillota</taxon>
        <taxon>Clostridia</taxon>
        <taxon>Lachnospirales</taxon>
        <taxon>Lachnospiraceae</taxon>
        <taxon>Enterocloster</taxon>
    </lineage>
</organism>
<keyword evidence="10" id="KW-1185">Reference proteome</keyword>
<evidence type="ECO:0000259" key="8">
    <source>
        <dbReference type="Pfam" id="PF00590"/>
    </source>
</evidence>
<dbReference type="Proteomes" id="UP000198508">
    <property type="component" value="Unassembled WGS sequence"/>
</dbReference>
<evidence type="ECO:0000256" key="3">
    <source>
        <dbReference type="ARBA" id="ARBA00022573"/>
    </source>
</evidence>
<protein>
    <submittedName>
        <fullName evidence="9">Precorrin-2/cobalt-factor-2 C20-methyltransferase</fullName>
    </submittedName>
</protein>
<gene>
    <name evidence="9" type="ORF">SAMN05216313_13926</name>
</gene>
<dbReference type="InterPro" id="IPR014776">
    <property type="entry name" value="4pyrrole_Mease_sub2"/>
</dbReference>
<dbReference type="PIRSF" id="PIRSF036427">
    <property type="entry name" value="Precrrn-2_mtase"/>
    <property type="match status" value="1"/>
</dbReference>